<dbReference type="SUPFAM" id="SSF56112">
    <property type="entry name" value="Protein kinase-like (PK-like)"/>
    <property type="match status" value="1"/>
</dbReference>
<evidence type="ECO:0000256" key="5">
    <source>
        <dbReference type="RuleBase" id="RU000304"/>
    </source>
</evidence>
<dbReference type="PANTHER" id="PTHR24348">
    <property type="entry name" value="SERINE/THREONINE-PROTEIN KINASE UNC-51-RELATED"/>
    <property type="match status" value="1"/>
</dbReference>
<evidence type="ECO:0000256" key="2">
    <source>
        <dbReference type="ARBA" id="ARBA00022741"/>
    </source>
</evidence>
<evidence type="ECO:0000256" key="1">
    <source>
        <dbReference type="ARBA" id="ARBA00011245"/>
    </source>
</evidence>
<keyword evidence="8" id="KW-1185">Reference proteome</keyword>
<keyword evidence="3 4" id="KW-0067">ATP-binding</keyword>
<evidence type="ECO:0000313" key="7">
    <source>
        <dbReference type="EMBL" id="OMJ68631.1"/>
    </source>
</evidence>
<dbReference type="AlphaFoldDB" id="A0A1R2AVS6"/>
<dbReference type="PROSITE" id="PS00108">
    <property type="entry name" value="PROTEIN_KINASE_ST"/>
    <property type="match status" value="1"/>
</dbReference>
<keyword evidence="2 4" id="KW-0547">Nucleotide-binding</keyword>
<dbReference type="InterPro" id="IPR017441">
    <property type="entry name" value="Protein_kinase_ATP_BS"/>
</dbReference>
<comment type="subunit">
    <text evidence="1">Monomer.</text>
</comment>
<dbReference type="GO" id="GO:0005524">
    <property type="term" value="F:ATP binding"/>
    <property type="evidence" value="ECO:0007669"/>
    <property type="project" value="UniProtKB-UniRule"/>
</dbReference>
<accession>A0A1R2AVS6</accession>
<dbReference type="InterPro" id="IPR000719">
    <property type="entry name" value="Prot_kinase_dom"/>
</dbReference>
<comment type="similarity">
    <text evidence="5">Belongs to the protein kinase superfamily.</text>
</comment>
<feature type="binding site" evidence="4">
    <location>
        <position position="37"/>
    </location>
    <ligand>
        <name>ATP</name>
        <dbReference type="ChEBI" id="CHEBI:30616"/>
    </ligand>
</feature>
<dbReference type="InterPro" id="IPR011009">
    <property type="entry name" value="Kinase-like_dom_sf"/>
</dbReference>
<dbReference type="GO" id="GO:0005737">
    <property type="term" value="C:cytoplasm"/>
    <property type="evidence" value="ECO:0007669"/>
    <property type="project" value="TreeGrafter"/>
</dbReference>
<dbReference type="SUPFAM" id="SSF116846">
    <property type="entry name" value="MIT domain"/>
    <property type="match status" value="1"/>
</dbReference>
<dbReference type="PANTHER" id="PTHR24348:SF68">
    <property type="entry name" value="SERINE_THREONINE-PROTEIN KINASE ATG1C"/>
    <property type="match status" value="1"/>
</dbReference>
<dbReference type="Gene3D" id="1.10.510.10">
    <property type="entry name" value="Transferase(Phosphotransferase) domain 1"/>
    <property type="match status" value="1"/>
</dbReference>
<feature type="domain" description="Protein kinase" evidence="6">
    <location>
        <begin position="8"/>
        <end position="259"/>
    </location>
</feature>
<evidence type="ECO:0000256" key="4">
    <source>
        <dbReference type="PROSITE-ProRule" id="PRU10141"/>
    </source>
</evidence>
<evidence type="ECO:0000313" key="8">
    <source>
        <dbReference type="Proteomes" id="UP000187209"/>
    </source>
</evidence>
<dbReference type="PROSITE" id="PS50011">
    <property type="entry name" value="PROTEIN_KINASE_DOM"/>
    <property type="match status" value="1"/>
</dbReference>
<dbReference type="InterPro" id="IPR036181">
    <property type="entry name" value="MIT_dom_sf"/>
</dbReference>
<evidence type="ECO:0000259" key="6">
    <source>
        <dbReference type="PROSITE" id="PS50011"/>
    </source>
</evidence>
<dbReference type="GO" id="GO:0004674">
    <property type="term" value="F:protein serine/threonine kinase activity"/>
    <property type="evidence" value="ECO:0007669"/>
    <property type="project" value="UniProtKB-KW"/>
</dbReference>
<protein>
    <recommendedName>
        <fullName evidence="6">Protein kinase domain-containing protein</fullName>
    </recommendedName>
</protein>
<dbReference type="EMBL" id="MPUH01001301">
    <property type="protein sequence ID" value="OMJ68631.1"/>
    <property type="molecule type" value="Genomic_DNA"/>
</dbReference>
<keyword evidence="5" id="KW-0808">Transferase</keyword>
<gene>
    <name evidence="7" type="ORF">SteCoe_33864</name>
</gene>
<name>A0A1R2AVS6_9CILI</name>
<dbReference type="InterPro" id="IPR045269">
    <property type="entry name" value="Atg1-like"/>
</dbReference>
<dbReference type="InterPro" id="IPR008271">
    <property type="entry name" value="Ser/Thr_kinase_AS"/>
</dbReference>
<dbReference type="PROSITE" id="PS00107">
    <property type="entry name" value="PROTEIN_KINASE_ATP"/>
    <property type="match status" value="1"/>
</dbReference>
<dbReference type="GO" id="GO:0010506">
    <property type="term" value="P:regulation of autophagy"/>
    <property type="evidence" value="ECO:0007669"/>
    <property type="project" value="InterPro"/>
</dbReference>
<dbReference type="OrthoDB" id="40902at2759"/>
<evidence type="ECO:0000256" key="3">
    <source>
        <dbReference type="ARBA" id="ARBA00022840"/>
    </source>
</evidence>
<dbReference type="Pfam" id="PF00069">
    <property type="entry name" value="Pkinase"/>
    <property type="match status" value="1"/>
</dbReference>
<organism evidence="7 8">
    <name type="scientific">Stentor coeruleus</name>
    <dbReference type="NCBI Taxonomy" id="5963"/>
    <lineage>
        <taxon>Eukaryota</taxon>
        <taxon>Sar</taxon>
        <taxon>Alveolata</taxon>
        <taxon>Ciliophora</taxon>
        <taxon>Postciliodesmatophora</taxon>
        <taxon>Heterotrichea</taxon>
        <taxon>Heterotrichida</taxon>
        <taxon>Stentoridae</taxon>
        <taxon>Stentor</taxon>
    </lineage>
</organism>
<dbReference type="Proteomes" id="UP000187209">
    <property type="component" value="Unassembled WGS sequence"/>
</dbReference>
<sequence>MVKKVGQYELKTILGRGTFGTVYLGRHTPSNMKIAIKVISKESLKPELQLRLEQEIHCQRSVSSEYIVKLIDVQKTENNFYLILEYCEGGDLGSFIRKKGPVTEEIAQKWIREIVEGFKALYNKNIIHRDLKLQNILLTENSTQASLKLADFGLSRFLEDDLAKTWVGTPLYMAPEIFNCQEYNFKADIWSLGLVLYEILTGELPLKVHKREQIPQAQKNMKAYPDNVSQDCKDLLSRLLQYDPNKRISFEDLYNHPFIRGVKKPEVLQDNFSHSDSDADEDFILLERDESVHEMTILIKDTHPMVNIHEIITTADADLEVFKVLEAIGNKYSESKDMLLALAINIQATELAEKKYKEIYEAISKYELKETNFPQLYEKFQLIKDSFTKLYTKCETMSNRMLFDKVVKNSCSIPIYQVLMEYAIELCNNAAKCEYLNTYNICKDKYQEAIVILDYLNRNYDGEEKRKLKSFISETYRRHENVKVKVGTA</sequence>
<dbReference type="FunFam" id="3.30.200.20:FF:000042">
    <property type="entry name" value="Aurora kinase A"/>
    <property type="match status" value="1"/>
</dbReference>
<dbReference type="FunFam" id="1.10.510.10:FF:000571">
    <property type="entry name" value="Maternal embryonic leucine zipper kinase"/>
    <property type="match status" value="1"/>
</dbReference>
<keyword evidence="5" id="KW-0418">Kinase</keyword>
<comment type="caution">
    <text evidence="7">The sequence shown here is derived from an EMBL/GenBank/DDBJ whole genome shotgun (WGS) entry which is preliminary data.</text>
</comment>
<keyword evidence="5" id="KW-0723">Serine/threonine-protein kinase</keyword>
<dbReference type="SMART" id="SM00220">
    <property type="entry name" value="S_TKc"/>
    <property type="match status" value="1"/>
</dbReference>
<proteinExistence type="inferred from homology"/>
<reference evidence="7 8" key="1">
    <citation type="submission" date="2016-11" db="EMBL/GenBank/DDBJ databases">
        <title>The macronuclear genome of Stentor coeruleus: a giant cell with tiny introns.</title>
        <authorList>
            <person name="Slabodnick M."/>
            <person name="Ruby J.G."/>
            <person name="Reiff S.B."/>
            <person name="Swart E.C."/>
            <person name="Gosai S."/>
            <person name="Prabakaran S."/>
            <person name="Witkowska E."/>
            <person name="Larue G.E."/>
            <person name="Fisher S."/>
            <person name="Freeman R.M."/>
            <person name="Gunawardena J."/>
            <person name="Chu W."/>
            <person name="Stover N.A."/>
            <person name="Gregory B.D."/>
            <person name="Nowacki M."/>
            <person name="Derisi J."/>
            <person name="Roy S.W."/>
            <person name="Marshall W.F."/>
            <person name="Sood P."/>
        </authorList>
    </citation>
    <scope>NUCLEOTIDE SEQUENCE [LARGE SCALE GENOMIC DNA]</scope>
    <source>
        <strain evidence="7">WM001</strain>
    </source>
</reference>